<dbReference type="InterPro" id="IPR002410">
    <property type="entry name" value="Peptidase_S33"/>
</dbReference>
<dbReference type="PRINTS" id="PR00793">
    <property type="entry name" value="PROAMNOPTASE"/>
</dbReference>
<dbReference type="NCBIfam" id="TIGR01250">
    <property type="entry name" value="pro_imino_pep_2"/>
    <property type="match status" value="1"/>
</dbReference>
<evidence type="ECO:0000313" key="5">
    <source>
        <dbReference type="Proteomes" id="UP000663881"/>
    </source>
</evidence>
<dbReference type="InterPro" id="IPR000073">
    <property type="entry name" value="AB_hydrolase_1"/>
</dbReference>
<dbReference type="PANTHER" id="PTHR43798">
    <property type="entry name" value="MONOACYLGLYCEROL LIPASE"/>
    <property type="match status" value="1"/>
</dbReference>
<gene>
    <name evidence="4" type="ORF">OKA104_LOCUS43857</name>
</gene>
<dbReference type="SUPFAM" id="SSF53474">
    <property type="entry name" value="alpha/beta-Hydrolases"/>
    <property type="match status" value="1"/>
</dbReference>
<feature type="domain" description="AB hydrolase-1" evidence="3">
    <location>
        <begin position="33"/>
        <end position="144"/>
    </location>
</feature>
<protein>
    <recommendedName>
        <fullName evidence="3">AB hydrolase-1 domain-containing protein</fullName>
    </recommendedName>
</protein>
<dbReference type="GO" id="GO:0016020">
    <property type="term" value="C:membrane"/>
    <property type="evidence" value="ECO:0007669"/>
    <property type="project" value="TreeGrafter"/>
</dbReference>
<dbReference type="Gene3D" id="3.40.50.1820">
    <property type="entry name" value="alpha/beta hydrolase"/>
    <property type="match status" value="1"/>
</dbReference>
<sequence length="174" mass="19870">MVDSNEKMIPIETPSGKFNVWTKRIGNNSTIKLLLLHGGPGCTHELFKNFENFLPAANIEFYYYDQLDSFFSDKSNDTSLWTIEHFVDEVEQVRKGLGLNKENFYVLGHSWGGILALEYALTYQENLKGLIISNMMSDAPSYGKYAENVLSKGMDPDILKDIRKIEADKDYQNP</sequence>
<name>A0A820F3A6_9BILA</name>
<evidence type="ECO:0000256" key="2">
    <source>
        <dbReference type="ARBA" id="ARBA00022801"/>
    </source>
</evidence>
<evidence type="ECO:0000259" key="3">
    <source>
        <dbReference type="Pfam" id="PF00561"/>
    </source>
</evidence>
<evidence type="ECO:0000256" key="1">
    <source>
        <dbReference type="ARBA" id="ARBA00010088"/>
    </source>
</evidence>
<proteinExistence type="inferred from homology"/>
<dbReference type="AlphaFoldDB" id="A0A820F3A6"/>
<accession>A0A820F3A6</accession>
<dbReference type="GO" id="GO:0008233">
    <property type="term" value="F:peptidase activity"/>
    <property type="evidence" value="ECO:0007669"/>
    <property type="project" value="InterPro"/>
</dbReference>
<dbReference type="Proteomes" id="UP000663881">
    <property type="component" value="Unassembled WGS sequence"/>
</dbReference>
<organism evidence="4 5">
    <name type="scientific">Adineta steineri</name>
    <dbReference type="NCBI Taxonomy" id="433720"/>
    <lineage>
        <taxon>Eukaryota</taxon>
        <taxon>Metazoa</taxon>
        <taxon>Spiralia</taxon>
        <taxon>Gnathifera</taxon>
        <taxon>Rotifera</taxon>
        <taxon>Eurotatoria</taxon>
        <taxon>Bdelloidea</taxon>
        <taxon>Adinetida</taxon>
        <taxon>Adinetidae</taxon>
        <taxon>Adineta</taxon>
    </lineage>
</organism>
<keyword evidence="2" id="KW-0378">Hydrolase</keyword>
<reference evidence="4" key="1">
    <citation type="submission" date="2021-02" db="EMBL/GenBank/DDBJ databases">
        <authorList>
            <person name="Nowell W R."/>
        </authorList>
    </citation>
    <scope>NUCLEOTIDE SEQUENCE</scope>
</reference>
<comment type="caution">
    <text evidence="4">The sequence shown here is derived from an EMBL/GenBank/DDBJ whole genome shotgun (WGS) entry which is preliminary data.</text>
</comment>
<dbReference type="Pfam" id="PF00561">
    <property type="entry name" value="Abhydrolase_1"/>
    <property type="match status" value="1"/>
</dbReference>
<dbReference type="InterPro" id="IPR029058">
    <property type="entry name" value="AB_hydrolase_fold"/>
</dbReference>
<dbReference type="GO" id="GO:0006508">
    <property type="term" value="P:proteolysis"/>
    <property type="evidence" value="ECO:0007669"/>
    <property type="project" value="InterPro"/>
</dbReference>
<dbReference type="InterPro" id="IPR050266">
    <property type="entry name" value="AB_hydrolase_sf"/>
</dbReference>
<dbReference type="PANTHER" id="PTHR43798:SF33">
    <property type="entry name" value="HYDROLASE, PUTATIVE (AFU_ORTHOLOGUE AFUA_2G14860)-RELATED"/>
    <property type="match status" value="1"/>
</dbReference>
<feature type="non-terminal residue" evidence="4">
    <location>
        <position position="174"/>
    </location>
</feature>
<evidence type="ECO:0000313" key="4">
    <source>
        <dbReference type="EMBL" id="CAF4255931.1"/>
    </source>
</evidence>
<dbReference type="InterPro" id="IPR005945">
    <property type="entry name" value="Pro_imino_pep"/>
</dbReference>
<comment type="similarity">
    <text evidence="1">Belongs to the peptidase S33 family.</text>
</comment>
<dbReference type="EMBL" id="CAJOAY010012735">
    <property type="protein sequence ID" value="CAF4255931.1"/>
    <property type="molecule type" value="Genomic_DNA"/>
</dbReference>